<name>A0A975CZF7_9SPHN</name>
<dbReference type="CDD" id="cd03441">
    <property type="entry name" value="R_hydratase_like"/>
    <property type="match status" value="1"/>
</dbReference>
<reference evidence="2" key="1">
    <citation type="submission" date="2020-07" db="EMBL/GenBank/DDBJ databases">
        <authorList>
            <person name="Camacho E."/>
        </authorList>
    </citation>
    <scope>NUCLEOTIDE SEQUENCE</scope>
    <source>
        <strain evidence="2">MPO218</strain>
    </source>
</reference>
<evidence type="ECO:0000259" key="1">
    <source>
        <dbReference type="Pfam" id="PF01575"/>
    </source>
</evidence>
<proteinExistence type="predicted"/>
<dbReference type="InterPro" id="IPR002539">
    <property type="entry name" value="MaoC-like_dom"/>
</dbReference>
<dbReference type="EMBL" id="CP059319">
    <property type="protein sequence ID" value="QTH20064.1"/>
    <property type="molecule type" value="Genomic_DNA"/>
</dbReference>
<evidence type="ECO:0000313" key="3">
    <source>
        <dbReference type="Proteomes" id="UP000664914"/>
    </source>
</evidence>
<dbReference type="Pfam" id="PF01575">
    <property type="entry name" value="MaoC_dehydratas"/>
    <property type="match status" value="1"/>
</dbReference>
<dbReference type="SUPFAM" id="SSF54637">
    <property type="entry name" value="Thioesterase/thiol ester dehydrase-isomerase"/>
    <property type="match status" value="1"/>
</dbReference>
<dbReference type="InterPro" id="IPR029069">
    <property type="entry name" value="HotDog_dom_sf"/>
</dbReference>
<feature type="domain" description="MaoC-like" evidence="1">
    <location>
        <begin position="26"/>
        <end position="100"/>
    </location>
</feature>
<accession>A0A975CZF7</accession>
<reference evidence="2" key="2">
    <citation type="submission" date="2021-04" db="EMBL/GenBank/DDBJ databases">
        <title>Isolation and genomic analysis of the ibuprofen-degrading bacterium Sphingomonas strain MPO218.</title>
        <authorList>
            <person name="Aulestia M."/>
            <person name="Flores A."/>
            <person name="Mangas E.L."/>
            <person name="Perez-Pulido A.J."/>
            <person name="Santero E."/>
            <person name="Camacho E.M."/>
        </authorList>
    </citation>
    <scope>NUCLEOTIDE SEQUENCE</scope>
    <source>
        <strain evidence="2">MPO218</strain>
    </source>
</reference>
<dbReference type="RefSeq" id="WP_208631912.1">
    <property type="nucleotide sequence ID" value="NZ_CP059319.1"/>
</dbReference>
<dbReference type="AlphaFoldDB" id="A0A975CZF7"/>
<dbReference type="Proteomes" id="UP000664914">
    <property type="component" value="Chromosome"/>
</dbReference>
<sequence length="137" mass="14111">MKWVVGAAIPALHIASVPTAGMKLVAALMNDPNPIHLDPAAVRALGLGDRLVNQGPITISYLQTMLARAVGDAGRIVSFKARFVANVFAGDRVDCVGTVDAVDGGAGLASILCQATVDGRPVVLATATIRLPRDDEA</sequence>
<protein>
    <submittedName>
        <fullName evidence="2">MaoC family dehydratase</fullName>
    </submittedName>
</protein>
<organism evidence="2 3">
    <name type="scientific">Rhizorhabdus wittichii</name>
    <dbReference type="NCBI Taxonomy" id="160791"/>
    <lineage>
        <taxon>Bacteria</taxon>
        <taxon>Pseudomonadati</taxon>
        <taxon>Pseudomonadota</taxon>
        <taxon>Alphaproteobacteria</taxon>
        <taxon>Sphingomonadales</taxon>
        <taxon>Sphingomonadaceae</taxon>
        <taxon>Rhizorhabdus</taxon>
    </lineage>
</organism>
<dbReference type="Gene3D" id="3.10.129.10">
    <property type="entry name" value="Hotdog Thioesterase"/>
    <property type="match status" value="1"/>
</dbReference>
<evidence type="ECO:0000313" key="2">
    <source>
        <dbReference type="EMBL" id="QTH20064.1"/>
    </source>
</evidence>
<gene>
    <name evidence="2" type="ORF">HRJ34_17085</name>
</gene>